<dbReference type="KEGG" id="cyn:Cyan7425_2650"/>
<dbReference type="InterPro" id="IPR036610">
    <property type="entry name" value="PEBP-like_sf"/>
</dbReference>
<dbReference type="InterPro" id="IPR008914">
    <property type="entry name" value="PEBP"/>
</dbReference>
<proteinExistence type="predicted"/>
<dbReference type="eggNOG" id="COG1881">
    <property type="taxonomic scope" value="Bacteria"/>
</dbReference>
<feature type="region of interest" description="Disordered" evidence="1">
    <location>
        <begin position="79"/>
        <end position="101"/>
    </location>
</feature>
<protein>
    <submittedName>
        <fullName evidence="2">PEBP family protein</fullName>
    </submittedName>
</protein>
<dbReference type="HOGENOM" id="CLU_083918_3_2_3"/>
<accession>B8HJQ0</accession>
<dbReference type="STRING" id="395961.Cyan7425_2650"/>
<dbReference type="EMBL" id="CP001344">
    <property type="protein sequence ID" value="ACL45003.1"/>
    <property type="molecule type" value="Genomic_DNA"/>
</dbReference>
<dbReference type="AlphaFoldDB" id="B8HJQ0"/>
<reference evidence="2" key="1">
    <citation type="submission" date="2009-01" db="EMBL/GenBank/DDBJ databases">
        <title>Complete sequence of chromosome Cyanothece sp. PCC 7425.</title>
        <authorList>
            <consortium name="US DOE Joint Genome Institute"/>
            <person name="Lucas S."/>
            <person name="Copeland A."/>
            <person name="Lapidus A."/>
            <person name="Glavina del Rio T."/>
            <person name="Dalin E."/>
            <person name="Tice H."/>
            <person name="Bruce D."/>
            <person name="Goodwin L."/>
            <person name="Pitluck S."/>
            <person name="Sims D."/>
            <person name="Meineke L."/>
            <person name="Brettin T."/>
            <person name="Detter J.C."/>
            <person name="Han C."/>
            <person name="Larimer F."/>
            <person name="Land M."/>
            <person name="Hauser L."/>
            <person name="Kyrpides N."/>
            <person name="Ovchinnikova G."/>
            <person name="Liberton M."/>
            <person name="Stoeckel J."/>
            <person name="Banerjee A."/>
            <person name="Singh A."/>
            <person name="Page L."/>
            <person name="Sato H."/>
            <person name="Zhao L."/>
            <person name="Sherman L."/>
            <person name="Pakrasi H."/>
            <person name="Richardson P."/>
        </authorList>
    </citation>
    <scope>NUCLEOTIDE SEQUENCE</scope>
    <source>
        <strain evidence="2">PCC 7425</strain>
    </source>
</reference>
<dbReference type="Gene3D" id="3.90.280.10">
    <property type="entry name" value="PEBP-like"/>
    <property type="match status" value="1"/>
</dbReference>
<dbReference type="SUPFAM" id="SSF49777">
    <property type="entry name" value="PEBP-like"/>
    <property type="match status" value="1"/>
</dbReference>
<sequence length="157" mass="17123">MSLVISSPAFTNHGSIPSRYTCDGANVSPPLQWSGIPEGSKSLVLIVDDPDAPDPNAPKMTWVHWLLYNLPITTTALSEGTSSSQLPRGTQEGLNDWQSTGYRGPCPPIGKHRYFHKLYALDALLPDLGQPTKAHLERAMTGKILAQAEVVATYQRQ</sequence>
<evidence type="ECO:0000256" key="1">
    <source>
        <dbReference type="SAM" id="MobiDB-lite"/>
    </source>
</evidence>
<dbReference type="Pfam" id="PF01161">
    <property type="entry name" value="PBP"/>
    <property type="match status" value="1"/>
</dbReference>
<dbReference type="PANTHER" id="PTHR30289">
    <property type="entry name" value="UNCHARACTERIZED PROTEIN YBCL-RELATED"/>
    <property type="match status" value="1"/>
</dbReference>
<dbReference type="OrthoDB" id="9797506at2"/>
<dbReference type="PANTHER" id="PTHR30289:SF1">
    <property type="entry name" value="PEBP (PHOSPHATIDYLETHANOLAMINE-BINDING PROTEIN) FAMILY PROTEIN"/>
    <property type="match status" value="1"/>
</dbReference>
<name>B8HJQ0_CYAP4</name>
<evidence type="ECO:0000313" key="2">
    <source>
        <dbReference type="EMBL" id="ACL45003.1"/>
    </source>
</evidence>
<dbReference type="NCBIfam" id="TIGR00481">
    <property type="entry name" value="YbhB/YbcL family Raf kinase inhibitor-like protein"/>
    <property type="match status" value="1"/>
</dbReference>
<organism evidence="2">
    <name type="scientific">Cyanothece sp. (strain PCC 7425 / ATCC 29141)</name>
    <dbReference type="NCBI Taxonomy" id="395961"/>
    <lineage>
        <taxon>Bacteria</taxon>
        <taxon>Bacillati</taxon>
        <taxon>Cyanobacteriota</taxon>
        <taxon>Cyanophyceae</taxon>
        <taxon>Gomontiellales</taxon>
        <taxon>Cyanothecaceae</taxon>
        <taxon>Cyanothece</taxon>
    </lineage>
</organism>
<dbReference type="CDD" id="cd00865">
    <property type="entry name" value="PEBP_bact_arch"/>
    <property type="match status" value="1"/>
</dbReference>
<gene>
    <name evidence="2" type="ordered locus">Cyan7425_2650</name>
</gene>
<dbReference type="InterPro" id="IPR005247">
    <property type="entry name" value="YbhB_YbcL/LppC-like"/>
</dbReference>